<dbReference type="InterPro" id="IPR000531">
    <property type="entry name" value="Beta-barrel_TonB"/>
</dbReference>
<dbReference type="STRING" id="419597.SAMN04487957_104111"/>
<dbReference type="EMBL" id="FNIV01000004">
    <property type="protein sequence ID" value="SDO16777.1"/>
    <property type="molecule type" value="Genomic_DNA"/>
</dbReference>
<dbReference type="GO" id="GO:0015344">
    <property type="term" value="F:siderophore uptake transmembrane transporter activity"/>
    <property type="evidence" value="ECO:0007669"/>
    <property type="project" value="TreeGrafter"/>
</dbReference>
<keyword evidence="17" id="KW-0675">Receptor</keyword>
<evidence type="ECO:0000256" key="1">
    <source>
        <dbReference type="ARBA" id="ARBA00004571"/>
    </source>
</evidence>
<proteinExistence type="inferred from homology"/>
<evidence type="ECO:0000256" key="2">
    <source>
        <dbReference type="ARBA" id="ARBA00022448"/>
    </source>
</evidence>
<evidence type="ECO:0000256" key="10">
    <source>
        <dbReference type="PROSITE-ProRule" id="PRU01360"/>
    </source>
</evidence>
<feature type="domain" description="TonB-dependent receptor plug" evidence="16">
    <location>
        <begin position="47"/>
        <end position="159"/>
    </location>
</feature>
<dbReference type="Gene3D" id="2.170.130.10">
    <property type="entry name" value="TonB-dependent receptor, plug domain"/>
    <property type="match status" value="1"/>
</dbReference>
<reference evidence="18" key="1">
    <citation type="submission" date="2016-10" db="EMBL/GenBank/DDBJ databases">
        <authorList>
            <person name="Varghese N."/>
            <person name="Submissions S."/>
        </authorList>
    </citation>
    <scope>NUCLEOTIDE SEQUENCE [LARGE SCALE GENOMIC DNA]</scope>
    <source>
        <strain evidence="18">CGMCC 1.6444</strain>
    </source>
</reference>
<name>A0A1H0HCA4_9GAMM</name>
<keyword evidence="5 14" id="KW-0732">Signal</keyword>
<dbReference type="SUPFAM" id="SSF56935">
    <property type="entry name" value="Porins"/>
    <property type="match status" value="1"/>
</dbReference>
<evidence type="ECO:0000256" key="11">
    <source>
        <dbReference type="PROSITE-ProRule" id="PRU10144"/>
    </source>
</evidence>
<evidence type="ECO:0000256" key="4">
    <source>
        <dbReference type="ARBA" id="ARBA00022692"/>
    </source>
</evidence>
<dbReference type="InterPro" id="IPR010917">
    <property type="entry name" value="TonB_rcpt_CS"/>
</dbReference>
<dbReference type="InterPro" id="IPR012910">
    <property type="entry name" value="Plug_dom"/>
</dbReference>
<evidence type="ECO:0000256" key="3">
    <source>
        <dbReference type="ARBA" id="ARBA00022452"/>
    </source>
</evidence>
<evidence type="ECO:0000256" key="13">
    <source>
        <dbReference type="SAM" id="MobiDB-lite"/>
    </source>
</evidence>
<dbReference type="AlphaFoldDB" id="A0A1H0HCA4"/>
<comment type="subcellular location">
    <subcellularLocation>
        <location evidence="1 10">Cell outer membrane</location>
        <topology evidence="1 10">Multi-pass membrane protein</topology>
    </subcellularLocation>
</comment>
<dbReference type="PROSITE" id="PS52016">
    <property type="entry name" value="TONB_DEPENDENT_REC_3"/>
    <property type="match status" value="1"/>
</dbReference>
<evidence type="ECO:0000256" key="8">
    <source>
        <dbReference type="ARBA" id="ARBA00023136"/>
    </source>
</evidence>
<dbReference type="InterPro" id="IPR037066">
    <property type="entry name" value="Plug_dom_sf"/>
</dbReference>
<keyword evidence="9 10" id="KW-0998">Cell outer membrane</keyword>
<dbReference type="InterPro" id="IPR039426">
    <property type="entry name" value="TonB-dep_rcpt-like"/>
</dbReference>
<evidence type="ECO:0000256" key="14">
    <source>
        <dbReference type="SAM" id="SignalP"/>
    </source>
</evidence>
<feature type="compositionally biased region" description="Basic and acidic residues" evidence="13">
    <location>
        <begin position="584"/>
        <end position="600"/>
    </location>
</feature>
<evidence type="ECO:0000259" key="15">
    <source>
        <dbReference type="Pfam" id="PF00593"/>
    </source>
</evidence>
<dbReference type="RefSeq" id="WP_089677830.1">
    <property type="nucleotide sequence ID" value="NZ_FNIV01000004.1"/>
</dbReference>
<feature type="chain" id="PRO_5011490098" evidence="14">
    <location>
        <begin position="27"/>
        <end position="712"/>
    </location>
</feature>
<dbReference type="GO" id="GO:0009279">
    <property type="term" value="C:cell outer membrane"/>
    <property type="evidence" value="ECO:0007669"/>
    <property type="project" value="UniProtKB-SubCell"/>
</dbReference>
<dbReference type="InterPro" id="IPR036942">
    <property type="entry name" value="Beta-barrel_TonB_sf"/>
</dbReference>
<protein>
    <submittedName>
        <fullName evidence="17">Outer membrane receptor for ferrienterochelin and colicins</fullName>
    </submittedName>
</protein>
<evidence type="ECO:0000313" key="18">
    <source>
        <dbReference type="Proteomes" id="UP000199075"/>
    </source>
</evidence>
<evidence type="ECO:0000256" key="5">
    <source>
        <dbReference type="ARBA" id="ARBA00022729"/>
    </source>
</evidence>
<feature type="short sequence motif" description="TonB C-terminal box" evidence="11">
    <location>
        <begin position="695"/>
        <end position="712"/>
    </location>
</feature>
<feature type="domain" description="TonB-dependent receptor-like beta-barrel" evidence="15">
    <location>
        <begin position="244"/>
        <end position="674"/>
    </location>
</feature>
<evidence type="ECO:0000256" key="12">
    <source>
        <dbReference type="RuleBase" id="RU003357"/>
    </source>
</evidence>
<keyword evidence="2 10" id="KW-0813">Transport</keyword>
<evidence type="ECO:0000313" key="17">
    <source>
        <dbReference type="EMBL" id="SDO16777.1"/>
    </source>
</evidence>
<comment type="similarity">
    <text evidence="10 12">Belongs to the TonB-dependent receptor family.</text>
</comment>
<feature type="signal peptide" evidence="14">
    <location>
        <begin position="1"/>
        <end position="26"/>
    </location>
</feature>
<organism evidence="17 18">
    <name type="scientific">Halomonas shengliensis</name>
    <dbReference type="NCBI Taxonomy" id="419597"/>
    <lineage>
        <taxon>Bacteria</taxon>
        <taxon>Pseudomonadati</taxon>
        <taxon>Pseudomonadota</taxon>
        <taxon>Gammaproteobacteria</taxon>
        <taxon>Oceanospirillales</taxon>
        <taxon>Halomonadaceae</taxon>
        <taxon>Halomonas</taxon>
    </lineage>
</organism>
<dbReference type="PANTHER" id="PTHR30069:SF53">
    <property type="entry name" value="COLICIN I RECEPTOR-RELATED"/>
    <property type="match status" value="1"/>
</dbReference>
<evidence type="ECO:0000259" key="16">
    <source>
        <dbReference type="Pfam" id="PF07715"/>
    </source>
</evidence>
<evidence type="ECO:0000256" key="6">
    <source>
        <dbReference type="ARBA" id="ARBA00023065"/>
    </source>
</evidence>
<dbReference type="Pfam" id="PF00593">
    <property type="entry name" value="TonB_dep_Rec_b-barrel"/>
    <property type="match status" value="1"/>
</dbReference>
<keyword evidence="18" id="KW-1185">Reference proteome</keyword>
<keyword evidence="8 10" id="KW-0472">Membrane</keyword>
<gene>
    <name evidence="17" type="ORF">SAMN04487957_104111</name>
</gene>
<dbReference type="Pfam" id="PF07715">
    <property type="entry name" value="Plug"/>
    <property type="match status" value="1"/>
</dbReference>
<dbReference type="PANTHER" id="PTHR30069">
    <property type="entry name" value="TONB-DEPENDENT OUTER MEMBRANE RECEPTOR"/>
    <property type="match status" value="1"/>
</dbReference>
<keyword evidence="3 10" id="KW-1134">Transmembrane beta strand</keyword>
<evidence type="ECO:0000256" key="7">
    <source>
        <dbReference type="ARBA" id="ARBA00023077"/>
    </source>
</evidence>
<evidence type="ECO:0000256" key="9">
    <source>
        <dbReference type="ARBA" id="ARBA00023237"/>
    </source>
</evidence>
<dbReference type="CDD" id="cd01347">
    <property type="entry name" value="ligand_gated_channel"/>
    <property type="match status" value="1"/>
</dbReference>
<dbReference type="GO" id="GO:0044718">
    <property type="term" value="P:siderophore transmembrane transport"/>
    <property type="evidence" value="ECO:0007669"/>
    <property type="project" value="TreeGrafter"/>
</dbReference>
<feature type="region of interest" description="Disordered" evidence="13">
    <location>
        <begin position="581"/>
        <end position="600"/>
    </location>
</feature>
<keyword evidence="4 10" id="KW-0812">Transmembrane</keyword>
<dbReference type="OrthoDB" id="9764669at2"/>
<accession>A0A1H0HCA4</accession>
<sequence>MNRFAPNALAGAVALAAASSSLATLAQQGQQLDDIVVTAAGYEQALAEAPASISVISRQELEEKRVTSIADALRDVEGVDVGGQVGKTGGRNISIRGLPSDYTLILIDGRRQNTAGSVTPNGFGETATSFFPPVSAIERIEVIRGPMSTLYGSDAMGGVINIITRKVGDTWSGSVQAETTLNEHDEFGDSRETSLYASGPLVEETLGLQVRGRFHERDASTLTYTEADGTEVPVSQRGPSPVEGDVYSLGARLTLTPHQDHELWLDGETSRQTYANDDCQLGTLDGRTRSCEPAPGEANGYSDELRFERDQLAIGHTGRFAAGTWESSLMHNTTETLGRTIPGTLGQPYAGFPGIVGGDARELETTNTVLDSKFVMPLGDHMATVGGQWMDSELTDGLATEEFSQTTWALFAEDEWWLADDWALTLGGRYDHHDAFGSQFSPRGYLVWSASDDWTLKGGVSRGYKTPSLNDLHDGINGVTGQGTVLTIGNPDLQPETSTSSELAALYDNGEGFMASATLFHNRFDDKIAAGPDITVSGDPRIPEGTYAQDINIDEAETRGIELATRIQLAERVNLSANYTYTDSEQKSGEQKGEPLTDTPEHAVNATLRWQATDRLSTWLSGEYRSERYRNRERVRGAPSFDDLGDFESYALFHLGGSYRVSDAFTVSATVQNLFDKDFVDYRAYDGGAEYGNVYANSEEGRRLWLSARYEF</sequence>
<dbReference type="PROSITE" id="PS01156">
    <property type="entry name" value="TONB_DEPENDENT_REC_2"/>
    <property type="match status" value="1"/>
</dbReference>
<keyword evidence="7 12" id="KW-0798">TonB box</keyword>
<dbReference type="Gene3D" id="2.40.170.20">
    <property type="entry name" value="TonB-dependent receptor, beta-barrel domain"/>
    <property type="match status" value="1"/>
</dbReference>
<dbReference type="Proteomes" id="UP000199075">
    <property type="component" value="Unassembled WGS sequence"/>
</dbReference>
<keyword evidence="6" id="KW-0406">Ion transport</keyword>